<dbReference type="AlphaFoldDB" id="A0A1D1Y2K7"/>
<feature type="compositionally biased region" description="Pro residues" evidence="1">
    <location>
        <begin position="34"/>
        <end position="43"/>
    </location>
</feature>
<evidence type="ECO:0000313" key="2">
    <source>
        <dbReference type="EMBL" id="JAT48872.1"/>
    </source>
</evidence>
<name>A0A1D1Y2K7_9ARAE</name>
<feature type="region of interest" description="Disordered" evidence="1">
    <location>
        <begin position="1"/>
        <end position="20"/>
    </location>
</feature>
<reference evidence="2" key="1">
    <citation type="submission" date="2015-07" db="EMBL/GenBank/DDBJ databases">
        <title>Transcriptome Assembly of Anthurium amnicola.</title>
        <authorList>
            <person name="Suzuki J."/>
        </authorList>
    </citation>
    <scope>NUCLEOTIDE SEQUENCE</scope>
</reference>
<gene>
    <name evidence="2" type="ORF">g.131984</name>
</gene>
<evidence type="ECO:0000256" key="1">
    <source>
        <dbReference type="SAM" id="MobiDB-lite"/>
    </source>
</evidence>
<organism evidence="2">
    <name type="scientific">Anthurium amnicola</name>
    <dbReference type="NCBI Taxonomy" id="1678845"/>
    <lineage>
        <taxon>Eukaryota</taxon>
        <taxon>Viridiplantae</taxon>
        <taxon>Streptophyta</taxon>
        <taxon>Embryophyta</taxon>
        <taxon>Tracheophyta</taxon>
        <taxon>Spermatophyta</taxon>
        <taxon>Magnoliopsida</taxon>
        <taxon>Liliopsida</taxon>
        <taxon>Araceae</taxon>
        <taxon>Pothoideae</taxon>
        <taxon>Potheae</taxon>
        <taxon>Anthurium</taxon>
    </lineage>
</organism>
<protein>
    <submittedName>
        <fullName evidence="2">Uncharacterized protein</fullName>
    </submittedName>
</protein>
<accession>A0A1D1Y2K7</accession>
<dbReference type="EMBL" id="GDJX01019064">
    <property type="protein sequence ID" value="JAT48872.1"/>
    <property type="molecule type" value="Transcribed_RNA"/>
</dbReference>
<feature type="region of interest" description="Disordered" evidence="1">
    <location>
        <begin position="31"/>
        <end position="133"/>
    </location>
</feature>
<sequence>EQRRPAEGAGPRPAAVDPPVEAAAVVEVAAVPGHPHPVPPPQLPQAHRARLRPRPRPTSPEQSPGGLPVRQHPEAVLDQPGRHGGRVRVRGAGRAPPPVAAGEGEEPPEERPEQEQAVAEPASGAAHQAAPLQ</sequence>
<proteinExistence type="predicted"/>
<feature type="non-terminal residue" evidence="2">
    <location>
        <position position="1"/>
    </location>
</feature>
<feature type="compositionally biased region" description="Low complexity" evidence="1">
    <location>
        <begin position="7"/>
        <end position="20"/>
    </location>
</feature>